<proteinExistence type="predicted"/>
<reference evidence="1 2" key="1">
    <citation type="journal article" date="2019" name="Genome Biol. Evol.">
        <title>Insights into the evolution of the New World diploid cottons (Gossypium, subgenus Houzingenia) based on genome sequencing.</title>
        <authorList>
            <person name="Grover C.E."/>
            <person name="Arick M.A. 2nd"/>
            <person name="Thrash A."/>
            <person name="Conover J.L."/>
            <person name="Sanders W.S."/>
            <person name="Peterson D.G."/>
            <person name="Frelichowski J.E."/>
            <person name="Scheffler J.A."/>
            <person name="Scheffler B.E."/>
            <person name="Wendel J.F."/>
        </authorList>
    </citation>
    <scope>NUCLEOTIDE SEQUENCE [LARGE SCALE GENOMIC DNA]</scope>
    <source>
        <strain evidence="1">157</strain>
        <tissue evidence="1">Leaf</tissue>
    </source>
</reference>
<protein>
    <submittedName>
        <fullName evidence="1">Uncharacterized protein</fullName>
    </submittedName>
</protein>
<gene>
    <name evidence="1" type="ORF">Golob_006836</name>
</gene>
<keyword evidence="2" id="KW-1185">Reference proteome</keyword>
<name>A0A7J8NLK2_9ROSI</name>
<dbReference type="Proteomes" id="UP000593572">
    <property type="component" value="Unassembled WGS sequence"/>
</dbReference>
<evidence type="ECO:0000313" key="2">
    <source>
        <dbReference type="Proteomes" id="UP000593572"/>
    </source>
</evidence>
<dbReference type="AlphaFoldDB" id="A0A7J8NLK2"/>
<sequence>MSSDHFFRSIVYASLHAVKRRELWHFLRALAVLVERPWMLTCDFNSILDGSERKCGASISRVGCKGFVTET</sequence>
<accession>A0A7J8NLK2</accession>
<organism evidence="1 2">
    <name type="scientific">Gossypium lobatum</name>
    <dbReference type="NCBI Taxonomy" id="34289"/>
    <lineage>
        <taxon>Eukaryota</taxon>
        <taxon>Viridiplantae</taxon>
        <taxon>Streptophyta</taxon>
        <taxon>Embryophyta</taxon>
        <taxon>Tracheophyta</taxon>
        <taxon>Spermatophyta</taxon>
        <taxon>Magnoliopsida</taxon>
        <taxon>eudicotyledons</taxon>
        <taxon>Gunneridae</taxon>
        <taxon>Pentapetalae</taxon>
        <taxon>rosids</taxon>
        <taxon>malvids</taxon>
        <taxon>Malvales</taxon>
        <taxon>Malvaceae</taxon>
        <taxon>Malvoideae</taxon>
        <taxon>Gossypium</taxon>
    </lineage>
</organism>
<dbReference type="EMBL" id="JABEZX010372740">
    <property type="protein sequence ID" value="MBA0577867.1"/>
    <property type="molecule type" value="Genomic_DNA"/>
</dbReference>
<comment type="caution">
    <text evidence="1">The sequence shown here is derived from an EMBL/GenBank/DDBJ whole genome shotgun (WGS) entry which is preliminary data.</text>
</comment>
<evidence type="ECO:0000313" key="1">
    <source>
        <dbReference type="EMBL" id="MBA0577867.1"/>
    </source>
</evidence>